<sequence>MIYMLQKSGKCLLHFIRKISKRCYIHVEAQ</sequence>
<dbReference type="AlphaFoldDB" id="A0A0A8Y3W7"/>
<protein>
    <submittedName>
        <fullName evidence="1">Uncharacterized protein</fullName>
    </submittedName>
</protein>
<dbReference type="EMBL" id="GBRH01279373">
    <property type="protein sequence ID" value="JAD18522.1"/>
    <property type="molecule type" value="Transcribed_RNA"/>
</dbReference>
<reference evidence="1" key="2">
    <citation type="journal article" date="2015" name="Data Brief">
        <title>Shoot transcriptome of the giant reed, Arundo donax.</title>
        <authorList>
            <person name="Barrero R.A."/>
            <person name="Guerrero F.D."/>
            <person name="Moolhuijzen P."/>
            <person name="Goolsby J.A."/>
            <person name="Tidwell J."/>
            <person name="Bellgard S.E."/>
            <person name="Bellgard M.I."/>
        </authorList>
    </citation>
    <scope>NUCLEOTIDE SEQUENCE</scope>
    <source>
        <tissue evidence="1">Shoot tissue taken approximately 20 cm above the soil surface</tissue>
    </source>
</reference>
<organism evidence="1">
    <name type="scientific">Arundo donax</name>
    <name type="common">Giant reed</name>
    <name type="synonym">Donax arundinaceus</name>
    <dbReference type="NCBI Taxonomy" id="35708"/>
    <lineage>
        <taxon>Eukaryota</taxon>
        <taxon>Viridiplantae</taxon>
        <taxon>Streptophyta</taxon>
        <taxon>Embryophyta</taxon>
        <taxon>Tracheophyta</taxon>
        <taxon>Spermatophyta</taxon>
        <taxon>Magnoliopsida</taxon>
        <taxon>Liliopsida</taxon>
        <taxon>Poales</taxon>
        <taxon>Poaceae</taxon>
        <taxon>PACMAD clade</taxon>
        <taxon>Arundinoideae</taxon>
        <taxon>Arundineae</taxon>
        <taxon>Arundo</taxon>
    </lineage>
</organism>
<proteinExistence type="predicted"/>
<reference evidence="1" key="1">
    <citation type="submission" date="2014-09" db="EMBL/GenBank/DDBJ databases">
        <authorList>
            <person name="Magalhaes I.L.F."/>
            <person name="Oliveira U."/>
            <person name="Santos F.R."/>
            <person name="Vidigal T.H.D.A."/>
            <person name="Brescovit A.D."/>
            <person name="Santos A.J."/>
        </authorList>
    </citation>
    <scope>NUCLEOTIDE SEQUENCE</scope>
    <source>
        <tissue evidence="1">Shoot tissue taken approximately 20 cm above the soil surface</tissue>
    </source>
</reference>
<accession>A0A0A8Y3W7</accession>
<name>A0A0A8Y3W7_ARUDO</name>
<evidence type="ECO:0000313" key="1">
    <source>
        <dbReference type="EMBL" id="JAD18522.1"/>
    </source>
</evidence>